<sequence>MSTSRAAVLRAKGGPFAIEDVQVEEPRPAEVLVRVVATGLCHTDLLARDQVMPPGPPAVLGHEGSGVVEAVGAGVRSVAVGDPVVLAPASCGRCVNCLGAHPMQCRTFLGLNLRGRRPDGSTAYRGADGAELGGHFFGQSSFSGLVVADERCVVRVRPDAPLELLGPLGCGLQTGAGAVFNVLKPRPAGSIAVFGAGAVGLAAVMAAAVAGCRDIVVVDLHPGRLALAAELGATAGYDAADDDVVKQITEATGGGVDHAVDAVGLPQTVRNAVDVLNVGGSAAVVGSAGTGREVSLDISRLFGRTVTGVVEGDSVPGILIPQLVDLFMAGRFPLDRLITRYGLAQVNEAAADAAAGRVVKPVLTH</sequence>
<keyword evidence="3 6" id="KW-0862">Zinc</keyword>
<dbReference type="PANTHER" id="PTHR43880">
    <property type="entry name" value="ALCOHOL DEHYDROGENASE"/>
    <property type="match status" value="1"/>
</dbReference>
<dbReference type="InterPro" id="IPR013154">
    <property type="entry name" value="ADH-like_N"/>
</dbReference>
<protein>
    <submittedName>
        <fullName evidence="8">NAD(P)-dependent alcohol dehydrogenase</fullName>
    </submittedName>
</protein>
<feature type="domain" description="Enoyl reductase (ER)" evidence="7">
    <location>
        <begin position="13"/>
        <end position="363"/>
    </location>
</feature>
<gene>
    <name evidence="8" type="ORF">ACFQO7_21745</name>
</gene>
<evidence type="ECO:0000256" key="6">
    <source>
        <dbReference type="RuleBase" id="RU361277"/>
    </source>
</evidence>
<dbReference type="SUPFAM" id="SSF50129">
    <property type="entry name" value="GroES-like"/>
    <property type="match status" value="1"/>
</dbReference>
<keyword evidence="5" id="KW-0520">NAD</keyword>
<organism evidence="8 9">
    <name type="scientific">Catellatospora aurea</name>
    <dbReference type="NCBI Taxonomy" id="1337874"/>
    <lineage>
        <taxon>Bacteria</taxon>
        <taxon>Bacillati</taxon>
        <taxon>Actinomycetota</taxon>
        <taxon>Actinomycetes</taxon>
        <taxon>Micromonosporales</taxon>
        <taxon>Micromonosporaceae</taxon>
        <taxon>Catellatospora</taxon>
    </lineage>
</organism>
<evidence type="ECO:0000256" key="2">
    <source>
        <dbReference type="ARBA" id="ARBA00022723"/>
    </source>
</evidence>
<keyword evidence="4" id="KW-0560">Oxidoreductase</keyword>
<dbReference type="Pfam" id="PF08240">
    <property type="entry name" value="ADH_N"/>
    <property type="match status" value="1"/>
</dbReference>
<dbReference type="InterPro" id="IPR020843">
    <property type="entry name" value="ER"/>
</dbReference>
<accession>A0ABW2H1C4</accession>
<dbReference type="Gene3D" id="3.40.50.720">
    <property type="entry name" value="NAD(P)-binding Rossmann-like Domain"/>
    <property type="match status" value="1"/>
</dbReference>
<evidence type="ECO:0000259" key="7">
    <source>
        <dbReference type="SMART" id="SM00829"/>
    </source>
</evidence>
<dbReference type="InterPro" id="IPR013149">
    <property type="entry name" value="ADH-like_C"/>
</dbReference>
<reference evidence="9" key="1">
    <citation type="journal article" date="2019" name="Int. J. Syst. Evol. Microbiol.">
        <title>The Global Catalogue of Microorganisms (GCM) 10K type strain sequencing project: providing services to taxonomists for standard genome sequencing and annotation.</title>
        <authorList>
            <consortium name="The Broad Institute Genomics Platform"/>
            <consortium name="The Broad Institute Genome Sequencing Center for Infectious Disease"/>
            <person name="Wu L."/>
            <person name="Ma J."/>
        </authorList>
    </citation>
    <scope>NUCLEOTIDE SEQUENCE [LARGE SCALE GENOMIC DNA]</scope>
    <source>
        <strain evidence="9">CGMCC 1.9106</strain>
    </source>
</reference>
<dbReference type="EMBL" id="JBHTAC010000022">
    <property type="protein sequence ID" value="MFC7245108.1"/>
    <property type="molecule type" value="Genomic_DNA"/>
</dbReference>
<evidence type="ECO:0000256" key="4">
    <source>
        <dbReference type="ARBA" id="ARBA00023002"/>
    </source>
</evidence>
<name>A0ABW2H1C4_9ACTN</name>
<dbReference type="Proteomes" id="UP001596392">
    <property type="component" value="Unassembled WGS sequence"/>
</dbReference>
<evidence type="ECO:0000313" key="9">
    <source>
        <dbReference type="Proteomes" id="UP001596392"/>
    </source>
</evidence>
<dbReference type="InterPro" id="IPR002328">
    <property type="entry name" value="ADH_Zn_CS"/>
</dbReference>
<evidence type="ECO:0000256" key="5">
    <source>
        <dbReference type="ARBA" id="ARBA00023027"/>
    </source>
</evidence>
<evidence type="ECO:0000256" key="3">
    <source>
        <dbReference type="ARBA" id="ARBA00022833"/>
    </source>
</evidence>
<dbReference type="PANTHER" id="PTHR43880:SF12">
    <property type="entry name" value="ALCOHOL DEHYDROGENASE CLASS-3"/>
    <property type="match status" value="1"/>
</dbReference>
<comment type="cofactor">
    <cofactor evidence="6">
        <name>Zn(2+)</name>
        <dbReference type="ChEBI" id="CHEBI:29105"/>
    </cofactor>
</comment>
<dbReference type="PROSITE" id="PS00059">
    <property type="entry name" value="ADH_ZINC"/>
    <property type="match status" value="1"/>
</dbReference>
<dbReference type="CDD" id="cd08278">
    <property type="entry name" value="benzyl_alcohol_DH"/>
    <property type="match status" value="1"/>
</dbReference>
<evidence type="ECO:0000313" key="8">
    <source>
        <dbReference type="EMBL" id="MFC7245108.1"/>
    </source>
</evidence>
<dbReference type="Gene3D" id="3.90.180.10">
    <property type="entry name" value="Medium-chain alcohol dehydrogenases, catalytic domain"/>
    <property type="match status" value="1"/>
</dbReference>
<dbReference type="Pfam" id="PF00107">
    <property type="entry name" value="ADH_zinc_N"/>
    <property type="match status" value="1"/>
</dbReference>
<dbReference type="SMART" id="SM00829">
    <property type="entry name" value="PKS_ER"/>
    <property type="match status" value="1"/>
</dbReference>
<proteinExistence type="inferred from homology"/>
<dbReference type="SUPFAM" id="SSF51735">
    <property type="entry name" value="NAD(P)-binding Rossmann-fold domains"/>
    <property type="match status" value="1"/>
</dbReference>
<comment type="caution">
    <text evidence="8">The sequence shown here is derived from an EMBL/GenBank/DDBJ whole genome shotgun (WGS) entry which is preliminary data.</text>
</comment>
<dbReference type="RefSeq" id="WP_376808067.1">
    <property type="nucleotide sequence ID" value="NZ_JBHTAC010000022.1"/>
</dbReference>
<keyword evidence="9" id="KW-1185">Reference proteome</keyword>
<evidence type="ECO:0000256" key="1">
    <source>
        <dbReference type="ARBA" id="ARBA00008072"/>
    </source>
</evidence>
<dbReference type="InterPro" id="IPR011032">
    <property type="entry name" value="GroES-like_sf"/>
</dbReference>
<keyword evidence="2 6" id="KW-0479">Metal-binding</keyword>
<comment type="similarity">
    <text evidence="1 6">Belongs to the zinc-containing alcohol dehydrogenase family.</text>
</comment>
<dbReference type="InterPro" id="IPR036291">
    <property type="entry name" value="NAD(P)-bd_dom_sf"/>
</dbReference>